<sequence>MTTSAEKSVPTEVNPPAAAPSAGDKSPDREAASLPQGSGFFSKIKLPYVMGIGVLVIIVLLLVGYMKFSGSGGVEQRKRIDVGNTNPGQVKTINMQGHWKGEDLRENFVTETVKEFETRNPNLKVNIKWNADFPGGRQGALRATIDELKSGKIDWDIIWLEPFYYQEIADGLKDQNWAKNYLVDFETVPGFKESQKPFILSDPQFRNHMNGVITGPYMEGFYQPFFYNKDLTDKMGIKVKDKNMTFEDLLGYFKAVYDYNQKNGTNIPILYDSGDYTGGIGYAPSTWNLFQSLFRSEFSNLADVQDTKPSTAKLAVVRKVLGSLEQLSKYKPLIPGWEGLDWFGTRYYVLEDKAVFTVCGASWMYSHWHGIDARKTMKMVPVEMPMYQPVTHYMGGYNPMFAVVKNSPVRDEAVQLMMAFSTPNIAEKWVRYAKGPSGIKGNVSQAGSTSQDTTQFDTFITYITDKYGGNVFDSKTVDYVLGAKYKDLTLEFDKHLGAVMDGKITASQAYNLIVTDMQKVDNAK</sequence>
<evidence type="ECO:0000256" key="1">
    <source>
        <dbReference type="SAM" id="MobiDB-lite"/>
    </source>
</evidence>
<dbReference type="EMBL" id="MFIZ01000021">
    <property type="protein sequence ID" value="OGG11656.1"/>
    <property type="molecule type" value="Genomic_DNA"/>
</dbReference>
<organism evidence="3 4">
    <name type="scientific">Candidatus Gottesmanbacteria bacterium RBG_13_45_10</name>
    <dbReference type="NCBI Taxonomy" id="1798370"/>
    <lineage>
        <taxon>Bacteria</taxon>
        <taxon>Candidatus Gottesmaniibacteriota</taxon>
    </lineage>
</organism>
<gene>
    <name evidence="3" type="ORF">A2Z00_01580</name>
</gene>
<dbReference type="Gene3D" id="3.40.190.10">
    <property type="entry name" value="Periplasmic binding protein-like II"/>
    <property type="match status" value="1"/>
</dbReference>
<evidence type="ECO:0000313" key="3">
    <source>
        <dbReference type="EMBL" id="OGG11656.1"/>
    </source>
</evidence>
<evidence type="ECO:0008006" key="5">
    <source>
        <dbReference type="Google" id="ProtNLM"/>
    </source>
</evidence>
<dbReference type="SUPFAM" id="SSF53850">
    <property type="entry name" value="Periplasmic binding protein-like II"/>
    <property type="match status" value="1"/>
</dbReference>
<evidence type="ECO:0000313" key="4">
    <source>
        <dbReference type="Proteomes" id="UP000177268"/>
    </source>
</evidence>
<name>A0A1F5ZGM2_9BACT</name>
<keyword evidence="2" id="KW-0812">Transmembrane</keyword>
<keyword evidence="2" id="KW-1133">Transmembrane helix</keyword>
<reference evidence="3 4" key="1">
    <citation type="journal article" date="2016" name="Nat. Commun.">
        <title>Thousands of microbial genomes shed light on interconnected biogeochemical processes in an aquifer system.</title>
        <authorList>
            <person name="Anantharaman K."/>
            <person name="Brown C.T."/>
            <person name="Hug L.A."/>
            <person name="Sharon I."/>
            <person name="Castelle C.J."/>
            <person name="Probst A.J."/>
            <person name="Thomas B.C."/>
            <person name="Singh A."/>
            <person name="Wilkins M.J."/>
            <person name="Karaoz U."/>
            <person name="Brodie E.L."/>
            <person name="Williams K.H."/>
            <person name="Hubbard S.S."/>
            <person name="Banfield J.F."/>
        </authorList>
    </citation>
    <scope>NUCLEOTIDE SEQUENCE [LARGE SCALE GENOMIC DNA]</scope>
</reference>
<accession>A0A1F5ZGM2</accession>
<proteinExistence type="predicted"/>
<feature type="region of interest" description="Disordered" evidence="1">
    <location>
        <begin position="1"/>
        <end position="33"/>
    </location>
</feature>
<evidence type="ECO:0000256" key="2">
    <source>
        <dbReference type="SAM" id="Phobius"/>
    </source>
</evidence>
<dbReference type="Proteomes" id="UP000177268">
    <property type="component" value="Unassembled WGS sequence"/>
</dbReference>
<feature type="transmembrane region" description="Helical" evidence="2">
    <location>
        <begin position="48"/>
        <end position="68"/>
    </location>
</feature>
<comment type="caution">
    <text evidence="3">The sequence shown here is derived from an EMBL/GenBank/DDBJ whole genome shotgun (WGS) entry which is preliminary data.</text>
</comment>
<keyword evidence="2" id="KW-0472">Membrane</keyword>
<protein>
    <recommendedName>
        <fullName evidence="5">Sugar ABC transporter substrate-binding protein</fullName>
    </recommendedName>
</protein>
<dbReference type="AlphaFoldDB" id="A0A1F5ZGM2"/>
<dbReference type="STRING" id="1798370.A2Z00_01580"/>